<comment type="caution">
    <text evidence="3">The sequence shown here is derived from an EMBL/GenBank/DDBJ whole genome shotgun (WGS) entry which is preliminary data.</text>
</comment>
<organism evidence="3 4">
    <name type="scientific">Paenibacillus oryzae</name>
    <dbReference type="NCBI Taxonomy" id="1844972"/>
    <lineage>
        <taxon>Bacteria</taxon>
        <taxon>Bacillati</taxon>
        <taxon>Bacillota</taxon>
        <taxon>Bacilli</taxon>
        <taxon>Bacillales</taxon>
        <taxon>Paenibacillaceae</taxon>
        <taxon>Paenibacillus</taxon>
    </lineage>
</organism>
<feature type="compositionally biased region" description="Polar residues" evidence="1">
    <location>
        <begin position="81"/>
        <end position="95"/>
    </location>
</feature>
<name>A0A1A5YDZ8_9BACL</name>
<sequence length="320" mass="34647">MKRSAFNRHRYVLLPALLLASLCLAGGCGAEKSELNAETGFFQDAQGYATEPSETLDSGLTPDKRENGQAAAAEQGRTAGINPSPSGDLQQATESVSREMEFKSLNMANDASAGTIEPAPAMKPAVTEQQETESLETVKQEQGNEAAKEEAAPAGLATPKPVSRQVEPAANAKAIASAKAVTDSGGQPSGRSASSNTLPLIGWDQFFDNEDQTTPSAAFWDLSEERQTVNIKGFMGEVLSFDKNWFLLIPEPGAECPFDNGDETYWNKIMIVFVKDGTKLRYTSKPLKLEGRLDVGIKIDESGYKTMFRLYDATFEEIKN</sequence>
<evidence type="ECO:0000256" key="1">
    <source>
        <dbReference type="SAM" id="MobiDB-lite"/>
    </source>
</evidence>
<dbReference type="RefSeq" id="WP_068686117.1">
    <property type="nucleotide sequence ID" value="NZ_LYPA01000071.1"/>
</dbReference>
<dbReference type="STRING" id="1844972.A7K91_06650"/>
<feature type="region of interest" description="Disordered" evidence="1">
    <location>
        <begin position="50"/>
        <end position="98"/>
    </location>
</feature>
<proteinExistence type="predicted"/>
<dbReference type="OrthoDB" id="2583024at2"/>
<accession>A0A1A5YDZ8</accession>
<feature type="region of interest" description="Disordered" evidence="1">
    <location>
        <begin position="123"/>
        <end position="170"/>
    </location>
</feature>
<reference evidence="3 4" key="1">
    <citation type="submission" date="2016-05" db="EMBL/GenBank/DDBJ databases">
        <title>Paenibacillus oryzae. sp. nov., isolated from the rice root.</title>
        <authorList>
            <person name="Zhang J."/>
            <person name="Zhang X."/>
        </authorList>
    </citation>
    <scope>NUCLEOTIDE SEQUENCE [LARGE SCALE GENOMIC DNA]</scope>
    <source>
        <strain evidence="3 4">1DrF-4</strain>
    </source>
</reference>
<feature type="chain" id="PRO_5038620498" description="Lipoprotein" evidence="2">
    <location>
        <begin position="26"/>
        <end position="320"/>
    </location>
</feature>
<evidence type="ECO:0000313" key="3">
    <source>
        <dbReference type="EMBL" id="OBR63620.1"/>
    </source>
</evidence>
<evidence type="ECO:0000256" key="2">
    <source>
        <dbReference type="SAM" id="SignalP"/>
    </source>
</evidence>
<feature type="signal peptide" evidence="2">
    <location>
        <begin position="1"/>
        <end position="25"/>
    </location>
</feature>
<evidence type="ECO:0008006" key="5">
    <source>
        <dbReference type="Google" id="ProtNLM"/>
    </source>
</evidence>
<evidence type="ECO:0000313" key="4">
    <source>
        <dbReference type="Proteomes" id="UP000092024"/>
    </source>
</evidence>
<keyword evidence="2" id="KW-0732">Signal</keyword>
<protein>
    <recommendedName>
        <fullName evidence="5">Lipoprotein</fullName>
    </recommendedName>
</protein>
<dbReference type="Proteomes" id="UP000092024">
    <property type="component" value="Unassembled WGS sequence"/>
</dbReference>
<dbReference type="PROSITE" id="PS51257">
    <property type="entry name" value="PROKAR_LIPOPROTEIN"/>
    <property type="match status" value="1"/>
</dbReference>
<keyword evidence="4" id="KW-1185">Reference proteome</keyword>
<gene>
    <name evidence="3" type="ORF">A7K91_06650</name>
</gene>
<dbReference type="EMBL" id="LYPA01000071">
    <property type="protein sequence ID" value="OBR63620.1"/>
    <property type="molecule type" value="Genomic_DNA"/>
</dbReference>
<dbReference type="AlphaFoldDB" id="A0A1A5YDZ8"/>